<sequence length="115" mass="12918">MDAKTLQTLQDVHVAAWNEKDAVKRTGLLQTIYAEDMQLYDTHFILQGINAVSDFIGKLINEDPHYFFSAAQPIEATQNGVRLYGTIGTAQGTLSSMDFMVMEANKVRHLYVFMG</sequence>
<gene>
    <name evidence="1" type="ORF">C5O19_16115</name>
</gene>
<evidence type="ECO:0000313" key="2">
    <source>
        <dbReference type="Proteomes" id="UP000239590"/>
    </source>
</evidence>
<evidence type="ECO:0000313" key="1">
    <source>
        <dbReference type="EMBL" id="PQA56861.1"/>
    </source>
</evidence>
<dbReference type="OrthoDB" id="2613830at2"/>
<dbReference type="AlphaFoldDB" id="A0A2S7IJT2"/>
<proteinExistence type="predicted"/>
<protein>
    <submittedName>
        <fullName evidence="1">Glyoxalase</fullName>
    </submittedName>
</protein>
<dbReference type="Proteomes" id="UP000239590">
    <property type="component" value="Unassembled WGS sequence"/>
</dbReference>
<dbReference type="Gene3D" id="3.10.450.50">
    <property type="match status" value="1"/>
</dbReference>
<dbReference type="InterPro" id="IPR032710">
    <property type="entry name" value="NTF2-like_dom_sf"/>
</dbReference>
<organism evidence="1 2">
    <name type="scientific">Siphonobacter curvatus</name>
    <dbReference type="NCBI Taxonomy" id="2094562"/>
    <lineage>
        <taxon>Bacteria</taxon>
        <taxon>Pseudomonadati</taxon>
        <taxon>Bacteroidota</taxon>
        <taxon>Cytophagia</taxon>
        <taxon>Cytophagales</taxon>
        <taxon>Cytophagaceae</taxon>
        <taxon>Siphonobacter</taxon>
    </lineage>
</organism>
<comment type="caution">
    <text evidence="1">The sequence shown here is derived from an EMBL/GenBank/DDBJ whole genome shotgun (WGS) entry which is preliminary data.</text>
</comment>
<dbReference type="EMBL" id="PTRA01000002">
    <property type="protein sequence ID" value="PQA56861.1"/>
    <property type="molecule type" value="Genomic_DNA"/>
</dbReference>
<accession>A0A2S7IJT2</accession>
<reference evidence="2" key="1">
    <citation type="submission" date="2018-02" db="EMBL/GenBank/DDBJ databases">
        <title>Genome sequencing of Solimonas sp. HR-BB.</title>
        <authorList>
            <person name="Lee Y."/>
            <person name="Jeon C.O."/>
        </authorList>
    </citation>
    <scope>NUCLEOTIDE SEQUENCE [LARGE SCALE GENOMIC DNA]</scope>
    <source>
        <strain evidence="2">HR-U</strain>
    </source>
</reference>
<dbReference type="RefSeq" id="WP_104714436.1">
    <property type="nucleotide sequence ID" value="NZ_PTRA01000002.1"/>
</dbReference>
<dbReference type="SUPFAM" id="SSF54427">
    <property type="entry name" value="NTF2-like"/>
    <property type="match status" value="1"/>
</dbReference>
<keyword evidence="2" id="KW-1185">Reference proteome</keyword>
<name>A0A2S7IJT2_9BACT</name>